<keyword evidence="2" id="KW-1185">Reference proteome</keyword>
<reference evidence="1" key="1">
    <citation type="submission" date="2021-04" db="EMBL/GenBank/DDBJ databases">
        <authorList>
            <person name="Vanwijnsberghe S."/>
        </authorList>
    </citation>
    <scope>NUCLEOTIDE SEQUENCE</scope>
    <source>
        <strain evidence="1">LMG 31841</strain>
    </source>
</reference>
<dbReference type="InterPro" id="IPR054044">
    <property type="entry name" value="PFIN"/>
</dbReference>
<evidence type="ECO:0000313" key="1">
    <source>
        <dbReference type="EMBL" id="CAG4887349.1"/>
    </source>
</evidence>
<sequence length="194" mass="21002">MSISLPASNLVPSPAEPFWIVTLTSHPHYGHVRVKRVFTADGARHQVVLVDPQRLLTCADRDNTDYVLRPVNEWHPGKVRGIREFLDPSNARIPEMPYVTVCTRRARGLAGLLGLEKEGVVAFRNGQHRARYLAAAGARCFPVEVHEREAALLHQMCGASEEARAAIEAATLEAVTAAAAATAASPGAPEQARA</sequence>
<evidence type="ECO:0000313" key="2">
    <source>
        <dbReference type="Proteomes" id="UP000789704"/>
    </source>
</evidence>
<protein>
    <submittedName>
        <fullName evidence="1">Uncharacterized protein</fullName>
    </submittedName>
</protein>
<accession>A0A9N8WZK6</accession>
<dbReference type="Pfam" id="PF22162">
    <property type="entry name" value="PFIN"/>
    <property type="match status" value="1"/>
</dbReference>
<dbReference type="AlphaFoldDB" id="A0A9N8WZK6"/>
<name>A0A9N8WZK6_9BURK</name>
<gene>
    <name evidence="1" type="ORF">LMG31841_00412</name>
</gene>
<proteinExistence type="predicted"/>
<dbReference type="Proteomes" id="UP000789704">
    <property type="component" value="Unassembled WGS sequence"/>
</dbReference>
<organism evidence="1 2">
    <name type="scientific">Paraburkholderia saeva</name>
    <dbReference type="NCBI Taxonomy" id="2777537"/>
    <lineage>
        <taxon>Bacteria</taxon>
        <taxon>Pseudomonadati</taxon>
        <taxon>Pseudomonadota</taxon>
        <taxon>Betaproteobacteria</taxon>
        <taxon>Burkholderiales</taxon>
        <taxon>Burkholderiaceae</taxon>
        <taxon>Paraburkholderia</taxon>
    </lineage>
</organism>
<dbReference type="EMBL" id="CAJQZC010000001">
    <property type="protein sequence ID" value="CAG4887349.1"/>
    <property type="molecule type" value="Genomic_DNA"/>
</dbReference>
<comment type="caution">
    <text evidence="1">The sequence shown here is derived from an EMBL/GenBank/DDBJ whole genome shotgun (WGS) entry which is preliminary data.</text>
</comment>